<dbReference type="GO" id="GO:0004519">
    <property type="term" value="F:endonuclease activity"/>
    <property type="evidence" value="ECO:0007669"/>
    <property type="project" value="UniProtKB-KW"/>
</dbReference>
<organism evidence="2 3">
    <name type="scientific">Roseovarius aquimarinus</name>
    <dbReference type="NCBI Taxonomy" id="1229156"/>
    <lineage>
        <taxon>Bacteria</taxon>
        <taxon>Pseudomonadati</taxon>
        <taxon>Pseudomonadota</taxon>
        <taxon>Alphaproteobacteria</taxon>
        <taxon>Rhodobacterales</taxon>
        <taxon>Roseobacteraceae</taxon>
        <taxon>Roseovarius</taxon>
    </lineage>
</organism>
<keyword evidence="2" id="KW-0378">Hydrolase</keyword>
<dbReference type="EMBL" id="JBIHMM010000001">
    <property type="protein sequence ID" value="MFH0253671.1"/>
    <property type="molecule type" value="Genomic_DNA"/>
</dbReference>
<comment type="caution">
    <text evidence="2">The sequence shown here is derived from an EMBL/GenBank/DDBJ whole genome shotgun (WGS) entry which is preliminary data.</text>
</comment>
<protein>
    <submittedName>
        <fullName evidence="2">HNH endonuclease</fullName>
    </submittedName>
</protein>
<evidence type="ECO:0000313" key="3">
    <source>
        <dbReference type="Proteomes" id="UP001607157"/>
    </source>
</evidence>
<dbReference type="RefSeq" id="WP_377172706.1">
    <property type="nucleotide sequence ID" value="NZ_JBHTJC010000005.1"/>
</dbReference>
<evidence type="ECO:0000259" key="1">
    <source>
        <dbReference type="Pfam" id="PF13391"/>
    </source>
</evidence>
<keyword evidence="3" id="KW-1185">Reference proteome</keyword>
<dbReference type="InterPro" id="IPR003615">
    <property type="entry name" value="HNH_nuc"/>
</dbReference>
<dbReference type="Proteomes" id="UP001607157">
    <property type="component" value="Unassembled WGS sequence"/>
</dbReference>
<name>A0ABW7I7E4_9RHOB</name>
<dbReference type="Pfam" id="PF13391">
    <property type="entry name" value="HNH_2"/>
    <property type="match status" value="1"/>
</dbReference>
<reference evidence="2 3" key="1">
    <citation type="submission" date="2024-10" db="EMBL/GenBank/DDBJ databases">
        <authorList>
            <person name="Yang X.-N."/>
        </authorList>
    </citation>
    <scope>NUCLEOTIDE SEQUENCE [LARGE SCALE GENOMIC DNA]</scope>
    <source>
        <strain evidence="2 3">CAU 1059</strain>
    </source>
</reference>
<keyword evidence="2" id="KW-0540">Nuclease</keyword>
<sequence>MVEACTYPYRNHTILANNGLMLMSDLHELFESHLISIDPEQRLSKLQNKWHHPITRASATEPS</sequence>
<accession>A0ABW7I7E4</accession>
<proteinExistence type="predicted"/>
<evidence type="ECO:0000313" key="2">
    <source>
        <dbReference type="EMBL" id="MFH0253671.1"/>
    </source>
</evidence>
<keyword evidence="2" id="KW-0255">Endonuclease</keyword>
<gene>
    <name evidence="2" type="ORF">ACGRVM_07190</name>
</gene>
<feature type="domain" description="HNH nuclease" evidence="1">
    <location>
        <begin position="16"/>
        <end position="38"/>
    </location>
</feature>